<dbReference type="PANTHER" id="PTHR37836">
    <property type="entry name" value="LMO1036 PROTEIN"/>
    <property type="match status" value="1"/>
</dbReference>
<dbReference type="PANTHER" id="PTHR37836:SF3">
    <property type="entry name" value="ENDOGLUCANASE"/>
    <property type="match status" value="1"/>
</dbReference>
<dbReference type="Pfam" id="PF13204">
    <property type="entry name" value="Apiosidase"/>
    <property type="match status" value="1"/>
</dbReference>
<dbReference type="SUPFAM" id="SSF51445">
    <property type="entry name" value="(Trans)glycosidases"/>
    <property type="match status" value="1"/>
</dbReference>
<feature type="domain" description="Putative collagen-binding" evidence="2">
    <location>
        <begin position="379"/>
        <end position="472"/>
    </location>
</feature>
<evidence type="ECO:0000313" key="5">
    <source>
        <dbReference type="Proteomes" id="UP000501802"/>
    </source>
</evidence>
<feature type="chain" id="PRO_5026260256" evidence="1">
    <location>
        <begin position="19"/>
        <end position="483"/>
    </location>
</feature>
<evidence type="ECO:0000259" key="3">
    <source>
        <dbReference type="Pfam" id="PF13204"/>
    </source>
</evidence>
<reference evidence="4 5" key="1">
    <citation type="submission" date="2020-03" db="EMBL/GenBank/DDBJ databases">
        <authorList>
            <person name="Kim M.K."/>
        </authorList>
    </citation>
    <scope>NUCLEOTIDE SEQUENCE [LARGE SCALE GENOMIC DNA]</scope>
    <source>
        <strain evidence="4 5">BT328</strain>
    </source>
</reference>
<dbReference type="AlphaFoldDB" id="A0A6G9ANG0"/>
<evidence type="ECO:0000256" key="1">
    <source>
        <dbReference type="SAM" id="SignalP"/>
    </source>
</evidence>
<keyword evidence="5" id="KW-1185">Reference proteome</keyword>
<protein>
    <submittedName>
        <fullName evidence="4">DUF4038 domain-containing protein</fullName>
    </submittedName>
</protein>
<dbReference type="Proteomes" id="UP000501802">
    <property type="component" value="Chromosome"/>
</dbReference>
<proteinExistence type="predicted"/>
<accession>A0A6G9ANG0</accession>
<dbReference type="InterPro" id="IPR024749">
    <property type="entry name" value="Collagen-bd_put"/>
</dbReference>
<organism evidence="4 5">
    <name type="scientific">Spirosoma aureum</name>
    <dbReference type="NCBI Taxonomy" id="2692134"/>
    <lineage>
        <taxon>Bacteria</taxon>
        <taxon>Pseudomonadati</taxon>
        <taxon>Bacteroidota</taxon>
        <taxon>Cytophagia</taxon>
        <taxon>Cytophagales</taxon>
        <taxon>Cytophagaceae</taxon>
        <taxon>Spirosoma</taxon>
    </lineage>
</organism>
<evidence type="ECO:0000313" key="4">
    <source>
        <dbReference type="EMBL" id="QIP14011.1"/>
    </source>
</evidence>
<dbReference type="InterPro" id="IPR025277">
    <property type="entry name" value="Apiosidase-like_cat_dom"/>
</dbReference>
<dbReference type="RefSeq" id="WP_167209641.1">
    <property type="nucleotide sequence ID" value="NZ_CP050063.1"/>
</dbReference>
<gene>
    <name evidence="4" type="ORF">G8759_16015</name>
</gene>
<dbReference type="KEGG" id="spib:G8759_16015"/>
<dbReference type="InterPro" id="IPR017853">
    <property type="entry name" value="GH"/>
</dbReference>
<dbReference type="Pfam" id="PF12904">
    <property type="entry name" value="Collagen_bind_2"/>
    <property type="match status" value="1"/>
</dbReference>
<sequence length="483" mass="55645">MKQLFVLSICLCWLNTMAQIRVHPNHRYLQDKDGKPFFWMGDTAWELFHRMDRRDTEAYLDTRRQQGFTVIQVVALAFANEADNHKPNRYGDFPFVDNNPDQLALTPGNNPEEAAQYDYWDHVDFVIQAAARMGLYVAINPVWGDHVSHHWSSKGVIFNEQKARSYGKFLGNRYANQANLIWIIGGDCPTVYEKDNLHFDDRPIWRAMVAGIKEGEGQKRHLMSYHPKGGKSSSGYFHQENWLDFNSFQSGHGSRDVDAWNWVGRDLALNPPKPTLDMEPCYEDHPINPWDGKWTRQRGYFNAYDIRSRLYRSVFASMCGFTYGHHQVWQFLDTTRYAPLTVGDTLIGWNRALHAEAAGQLRYLKQLMLSRPYFTRLADQTLIQSAKGTDYRDLVMATRDSASTYVMVYLPTSKPVTIDVTRLSGDKKRAWWFDPRTGHIFKGKEGPMTGALTFTPPAQSNASAMDWVLIIDDTAQKYPYPGP</sequence>
<dbReference type="EMBL" id="CP050063">
    <property type="protein sequence ID" value="QIP14011.1"/>
    <property type="molecule type" value="Genomic_DNA"/>
</dbReference>
<feature type="signal peptide" evidence="1">
    <location>
        <begin position="1"/>
        <end position="18"/>
    </location>
</feature>
<keyword evidence="1" id="KW-0732">Signal</keyword>
<feature type="domain" description="Apiosidase-like catalytic" evidence="3">
    <location>
        <begin position="24"/>
        <end position="374"/>
    </location>
</feature>
<dbReference type="Gene3D" id="3.20.20.80">
    <property type="entry name" value="Glycosidases"/>
    <property type="match status" value="1"/>
</dbReference>
<evidence type="ECO:0000259" key="2">
    <source>
        <dbReference type="Pfam" id="PF12904"/>
    </source>
</evidence>
<name>A0A6G9ANG0_9BACT</name>